<dbReference type="SMART" id="SM00911">
    <property type="entry name" value="HWE_HK"/>
    <property type="match status" value="1"/>
</dbReference>
<dbReference type="Gene3D" id="3.30.565.10">
    <property type="entry name" value="Histidine kinase-like ATPase, C-terminal domain"/>
    <property type="match status" value="1"/>
</dbReference>
<dbReference type="PANTHER" id="PTHR41523">
    <property type="entry name" value="TWO-COMPONENT SYSTEM SENSOR PROTEIN"/>
    <property type="match status" value="1"/>
</dbReference>
<keyword evidence="10" id="KW-1185">Reference proteome</keyword>
<dbReference type="SMART" id="SM00091">
    <property type="entry name" value="PAS"/>
    <property type="match status" value="1"/>
</dbReference>
<evidence type="ECO:0000313" key="10">
    <source>
        <dbReference type="Proteomes" id="UP000520156"/>
    </source>
</evidence>
<evidence type="ECO:0000256" key="5">
    <source>
        <dbReference type="ARBA" id="ARBA00022741"/>
    </source>
</evidence>
<dbReference type="InterPro" id="IPR011102">
    <property type="entry name" value="Sig_transdc_His_kinase_HWE"/>
</dbReference>
<dbReference type="InterPro" id="IPR035965">
    <property type="entry name" value="PAS-like_dom_sf"/>
</dbReference>
<dbReference type="NCBIfam" id="TIGR00229">
    <property type="entry name" value="sensory_box"/>
    <property type="match status" value="1"/>
</dbReference>
<dbReference type="SUPFAM" id="SSF55785">
    <property type="entry name" value="PYP-like sensor domain (PAS domain)"/>
    <property type="match status" value="1"/>
</dbReference>
<evidence type="ECO:0000256" key="4">
    <source>
        <dbReference type="ARBA" id="ARBA00022679"/>
    </source>
</evidence>
<dbReference type="PROSITE" id="PS50112">
    <property type="entry name" value="PAS"/>
    <property type="match status" value="1"/>
</dbReference>
<evidence type="ECO:0000256" key="6">
    <source>
        <dbReference type="ARBA" id="ARBA00022777"/>
    </source>
</evidence>
<dbReference type="Gene3D" id="3.30.450.20">
    <property type="entry name" value="PAS domain"/>
    <property type="match status" value="1"/>
</dbReference>
<evidence type="ECO:0000313" key="9">
    <source>
        <dbReference type="EMBL" id="MBC2653095.1"/>
    </source>
</evidence>
<comment type="catalytic activity">
    <reaction evidence="1">
        <text>ATP + protein L-histidine = ADP + protein N-phospho-L-histidine.</text>
        <dbReference type="EC" id="2.7.13.3"/>
    </reaction>
</comment>
<dbReference type="Proteomes" id="UP000520156">
    <property type="component" value="Unassembled WGS sequence"/>
</dbReference>
<dbReference type="RefSeq" id="WP_185684482.1">
    <property type="nucleotide sequence ID" value="NZ_JACLAU010000034.1"/>
</dbReference>
<evidence type="ECO:0000259" key="8">
    <source>
        <dbReference type="PROSITE" id="PS50112"/>
    </source>
</evidence>
<dbReference type="GO" id="GO:0005524">
    <property type="term" value="F:ATP binding"/>
    <property type="evidence" value="ECO:0007669"/>
    <property type="project" value="UniProtKB-KW"/>
</dbReference>
<dbReference type="PANTHER" id="PTHR41523:SF7">
    <property type="entry name" value="HISTIDINE KINASE"/>
    <property type="match status" value="1"/>
</dbReference>
<reference evidence="9 10" key="1">
    <citation type="submission" date="2020-08" db="EMBL/GenBank/DDBJ databases">
        <title>The genome sequence of Novosphingobium flavum 4Y4.</title>
        <authorList>
            <person name="Liu Y."/>
        </authorList>
    </citation>
    <scope>NUCLEOTIDE SEQUENCE [LARGE SCALE GENOMIC DNA]</scope>
    <source>
        <strain evidence="9 10">4Y4</strain>
    </source>
</reference>
<protein>
    <recommendedName>
        <fullName evidence="2">histidine kinase</fullName>
        <ecNumber evidence="2">2.7.13.3</ecNumber>
    </recommendedName>
</protein>
<dbReference type="InterPro" id="IPR000014">
    <property type="entry name" value="PAS"/>
</dbReference>
<dbReference type="GO" id="GO:0004673">
    <property type="term" value="F:protein histidine kinase activity"/>
    <property type="evidence" value="ECO:0007669"/>
    <property type="project" value="UniProtKB-EC"/>
</dbReference>
<keyword evidence="4" id="KW-0808">Transferase</keyword>
<evidence type="ECO:0000256" key="7">
    <source>
        <dbReference type="ARBA" id="ARBA00022840"/>
    </source>
</evidence>
<dbReference type="InterPro" id="IPR036890">
    <property type="entry name" value="HATPase_C_sf"/>
</dbReference>
<gene>
    <name evidence="9" type="ORF">H7F49_15470</name>
</gene>
<evidence type="ECO:0000256" key="1">
    <source>
        <dbReference type="ARBA" id="ARBA00000085"/>
    </source>
</evidence>
<dbReference type="InterPro" id="IPR013656">
    <property type="entry name" value="PAS_4"/>
</dbReference>
<feature type="domain" description="PAS" evidence="8">
    <location>
        <begin position="3"/>
        <end position="73"/>
    </location>
</feature>
<dbReference type="Pfam" id="PF08448">
    <property type="entry name" value="PAS_4"/>
    <property type="match status" value="1"/>
</dbReference>
<dbReference type="CDD" id="cd00130">
    <property type="entry name" value="PAS"/>
    <property type="match status" value="1"/>
</dbReference>
<keyword evidence="5" id="KW-0547">Nucleotide-binding</keyword>
<dbReference type="SUPFAM" id="SSF55874">
    <property type="entry name" value="ATPase domain of HSP90 chaperone/DNA topoisomerase II/histidine kinase"/>
    <property type="match status" value="1"/>
</dbReference>
<organism evidence="9 10">
    <name type="scientific">Novosphingobium aerophilum</name>
    <dbReference type="NCBI Taxonomy" id="2839843"/>
    <lineage>
        <taxon>Bacteria</taxon>
        <taxon>Pseudomonadati</taxon>
        <taxon>Pseudomonadota</taxon>
        <taxon>Alphaproteobacteria</taxon>
        <taxon>Sphingomonadales</taxon>
        <taxon>Sphingomonadaceae</taxon>
        <taxon>Novosphingobium</taxon>
    </lineage>
</organism>
<keyword evidence="3" id="KW-0597">Phosphoprotein</keyword>
<keyword evidence="7" id="KW-0067">ATP-binding</keyword>
<name>A0A7X1F9W4_9SPHN</name>
<comment type="caution">
    <text evidence="9">The sequence shown here is derived from an EMBL/GenBank/DDBJ whole genome shotgun (WGS) entry which is preliminary data.</text>
</comment>
<keyword evidence="6" id="KW-0418">Kinase</keyword>
<accession>A0A7X1F9W4</accession>
<evidence type="ECO:0000256" key="3">
    <source>
        <dbReference type="ARBA" id="ARBA00022553"/>
    </source>
</evidence>
<dbReference type="EC" id="2.7.13.3" evidence="2"/>
<dbReference type="EMBL" id="JACLAU010000034">
    <property type="protein sequence ID" value="MBC2653095.1"/>
    <property type="molecule type" value="Genomic_DNA"/>
</dbReference>
<dbReference type="Pfam" id="PF07536">
    <property type="entry name" value="HWE_HK"/>
    <property type="match status" value="1"/>
</dbReference>
<proteinExistence type="predicted"/>
<sequence length="322" mass="35201">MYDPHLLREILDAQLEMLCRFRRDGTILFVNRAYADTLGRSPAELTGKNLWQFVSAADRADVEARLNQLSPDRPEITIENRFETAAGTRWIMWRNHGLSFGPDGDLLVAQSSGFDITERKQLEEQRQLLIDELNHRVRNTLTVVQGMALQSFRDDAVPRAQLETFTARLHALASAHTVLSNANWTGAGLGGIVAEAMAICGDGSPRIVQSGPDVTVAPGVAVALALVLHELVTNAIKYGALSNADGTLAIEWSVERSQLLVRWTERGGPPVSPPVRRGFGSRLLETTVGGQLGGELAMTYAPAGVECRIVIPLGERVRMRST</sequence>
<dbReference type="AlphaFoldDB" id="A0A7X1F9W4"/>
<evidence type="ECO:0000256" key="2">
    <source>
        <dbReference type="ARBA" id="ARBA00012438"/>
    </source>
</evidence>